<dbReference type="Proteomes" id="UP001180551">
    <property type="component" value="Unassembled WGS sequence"/>
</dbReference>
<comment type="caution">
    <text evidence="2">The sequence shown here is derived from an EMBL/GenBank/DDBJ whole genome shotgun (WGS) entry which is preliminary data.</text>
</comment>
<keyword evidence="3" id="KW-1185">Reference proteome</keyword>
<evidence type="ECO:0000313" key="2">
    <source>
        <dbReference type="EMBL" id="MDT0457468.1"/>
    </source>
</evidence>
<dbReference type="RefSeq" id="WP_311624610.1">
    <property type="nucleotide sequence ID" value="NZ_JAVRFE010000020.1"/>
</dbReference>
<proteinExistence type="predicted"/>
<dbReference type="InterPro" id="IPR029082">
    <property type="entry name" value="Imm35"/>
</dbReference>
<evidence type="ECO:0000259" key="1">
    <source>
        <dbReference type="Pfam" id="PF15567"/>
    </source>
</evidence>
<evidence type="ECO:0000313" key="3">
    <source>
        <dbReference type="Proteomes" id="UP001180551"/>
    </source>
</evidence>
<sequence length="188" mass="21239">MEQEAAVRLVEEELEHEYQKWSALGVDAVRTTVLRVAEHELVWKVYWQSEEYARTRNPAAMLIGHGPYLVDRIDGGLHQIGVVSEENGKWEADYRARIRGMRVRTAVDDLHDELCEIAATRGRMQAVRTLRKTLTMLSPAQALDYVQALLGGEPPPRLVALAVGQLVEPINPVFAVQTVHRGERHRTA</sequence>
<protein>
    <submittedName>
        <fullName evidence="2">YrhB domain-containing protein</fullName>
    </submittedName>
</protein>
<accession>A0ABU2T971</accession>
<organism evidence="2 3">
    <name type="scientific">Streptomyces mooreae</name>
    <dbReference type="NCBI Taxonomy" id="3075523"/>
    <lineage>
        <taxon>Bacteria</taxon>
        <taxon>Bacillati</taxon>
        <taxon>Actinomycetota</taxon>
        <taxon>Actinomycetes</taxon>
        <taxon>Kitasatosporales</taxon>
        <taxon>Streptomycetaceae</taxon>
        <taxon>Streptomyces</taxon>
    </lineage>
</organism>
<name>A0ABU2T971_9ACTN</name>
<reference evidence="2" key="1">
    <citation type="submission" date="2024-05" db="EMBL/GenBank/DDBJ databases">
        <title>30 novel species of actinomycetes from the DSMZ collection.</title>
        <authorList>
            <person name="Nouioui I."/>
        </authorList>
    </citation>
    <scope>NUCLEOTIDE SEQUENCE</scope>
    <source>
        <strain evidence="2">DSM 41527</strain>
    </source>
</reference>
<gene>
    <name evidence="2" type="ORF">RM550_17275</name>
</gene>
<feature type="domain" description="Immunity protein 35" evidence="1">
    <location>
        <begin position="5"/>
        <end position="92"/>
    </location>
</feature>
<dbReference type="EMBL" id="JAVRFE010000020">
    <property type="protein sequence ID" value="MDT0457468.1"/>
    <property type="molecule type" value="Genomic_DNA"/>
</dbReference>
<dbReference type="Pfam" id="PF15567">
    <property type="entry name" value="Imm35"/>
    <property type="match status" value="1"/>
</dbReference>